<gene>
    <name evidence="1" type="ORF">I303_05931</name>
    <name evidence="2" type="ORF">I303_105909</name>
</gene>
<dbReference type="GeneID" id="28969630"/>
<proteinExistence type="predicted"/>
<accession>A0A1A6A0T0</accession>
<dbReference type="EMBL" id="CP144536">
    <property type="protein sequence ID" value="WWC63309.1"/>
    <property type="molecule type" value="Genomic_DNA"/>
</dbReference>
<reference evidence="2" key="2">
    <citation type="submission" date="2013-07" db="EMBL/GenBank/DDBJ databases">
        <authorList>
            <consortium name="The Broad Institute Genome Sequencing Platform"/>
            <person name="Cuomo C."/>
            <person name="Litvintseva A."/>
            <person name="Chen Y."/>
            <person name="Heitman J."/>
            <person name="Sun S."/>
            <person name="Springer D."/>
            <person name="Dromer F."/>
            <person name="Young S.K."/>
            <person name="Zeng Q."/>
            <person name="Gargeya S."/>
            <person name="Fitzgerald M."/>
            <person name="Abouelleil A."/>
            <person name="Alvarado L."/>
            <person name="Berlin A.M."/>
            <person name="Chapman S.B."/>
            <person name="Dewar J."/>
            <person name="Goldberg J."/>
            <person name="Griggs A."/>
            <person name="Gujja S."/>
            <person name="Hansen M."/>
            <person name="Howarth C."/>
            <person name="Imamovic A."/>
            <person name="Larimer J."/>
            <person name="McCowan C."/>
            <person name="Murphy C."/>
            <person name="Pearson M."/>
            <person name="Priest M."/>
            <person name="Roberts A."/>
            <person name="Saif S."/>
            <person name="Shea T."/>
            <person name="Sykes S."/>
            <person name="Wortman J."/>
            <person name="Nusbaum C."/>
            <person name="Birren B."/>
        </authorList>
    </citation>
    <scope>NUCLEOTIDE SEQUENCE</scope>
    <source>
        <strain evidence="2">CBS 10117</strain>
    </source>
</reference>
<evidence type="ECO:0000313" key="2">
    <source>
        <dbReference type="EMBL" id="WWC63309.1"/>
    </source>
</evidence>
<reference evidence="2" key="3">
    <citation type="submission" date="2024-02" db="EMBL/GenBank/DDBJ databases">
        <title>Comparative genomics of Cryptococcus and Kwoniella reveals pathogenesis evolution and contrasting modes of karyotype evolution via chromosome fusion or intercentromeric recombination.</title>
        <authorList>
            <person name="Coelho M.A."/>
            <person name="David-Palma M."/>
            <person name="Shea T."/>
            <person name="Bowers K."/>
            <person name="McGinley-Smith S."/>
            <person name="Mohammad A.W."/>
            <person name="Gnirke A."/>
            <person name="Yurkov A.M."/>
            <person name="Nowrousian M."/>
            <person name="Sun S."/>
            <person name="Cuomo C.A."/>
            <person name="Heitman J."/>
        </authorList>
    </citation>
    <scope>NUCLEOTIDE SEQUENCE</scope>
    <source>
        <strain evidence="2">CBS 10117</strain>
    </source>
</reference>
<sequence>MASSQRDNDVLSGTYDPPTIYVSGTIDAASRDVCTQRYPHYGHWTNKPSLRAGLNGALSSVYDVCQQLGSRVSRGMPDTRTSQDVLDQAYYIGMINHFAENPLTVYDYTVNVKPLTRDRWAELDLITQDMQTSANQSIGNLKPVVLLLTARARARAHRSSGSSGASNWFQAMTNSASQTTHQPSDFVVGTAYCQNISGPWEEVYRDHDLRTLRMADEKFQEVYGGQEYTATRDDTKALFENNKLDVDVIQMSKGLADDLSFVIPAKDLRAGSASTDYRQTPVIPAKDLRAGSASTDYGQTPDGVDFSLTMHKLPTINSMIQRRLVGTIGNCPRAGSVFSVHNLILMFAR</sequence>
<protein>
    <submittedName>
        <fullName evidence="1">Uncharacterized protein</fullName>
    </submittedName>
</protein>
<dbReference type="KEGG" id="kdj:28969630"/>
<dbReference type="EMBL" id="KI894033">
    <property type="protein sequence ID" value="OBR83651.1"/>
    <property type="molecule type" value="Genomic_DNA"/>
</dbReference>
<organism evidence="1">
    <name type="scientific">Kwoniella dejecticola CBS 10117</name>
    <dbReference type="NCBI Taxonomy" id="1296121"/>
    <lineage>
        <taxon>Eukaryota</taxon>
        <taxon>Fungi</taxon>
        <taxon>Dikarya</taxon>
        <taxon>Basidiomycota</taxon>
        <taxon>Agaricomycotina</taxon>
        <taxon>Tremellomycetes</taxon>
        <taxon>Tremellales</taxon>
        <taxon>Cryptococcaceae</taxon>
        <taxon>Kwoniella</taxon>
    </lineage>
</organism>
<evidence type="ECO:0000313" key="3">
    <source>
        <dbReference type="Proteomes" id="UP000078595"/>
    </source>
</evidence>
<dbReference type="RefSeq" id="XP_018261493.1">
    <property type="nucleotide sequence ID" value="XM_018409221.1"/>
</dbReference>
<evidence type="ECO:0000313" key="1">
    <source>
        <dbReference type="EMBL" id="OBR83651.1"/>
    </source>
</evidence>
<dbReference type="VEuPathDB" id="FungiDB:I303_05931"/>
<dbReference type="Proteomes" id="UP000078595">
    <property type="component" value="Chromosome 7"/>
</dbReference>
<reference evidence="1" key="1">
    <citation type="submission" date="2013-07" db="EMBL/GenBank/DDBJ databases">
        <title>The Genome Sequence of Cryptococcus dejecticola CBS10117.</title>
        <authorList>
            <consortium name="The Broad Institute Genome Sequencing Platform"/>
            <person name="Cuomo C."/>
            <person name="Litvintseva A."/>
            <person name="Chen Y."/>
            <person name="Heitman J."/>
            <person name="Sun S."/>
            <person name="Springer D."/>
            <person name="Dromer F."/>
            <person name="Young S.K."/>
            <person name="Zeng Q."/>
            <person name="Gargeya S."/>
            <person name="Fitzgerald M."/>
            <person name="Abouelleil A."/>
            <person name="Alvarado L."/>
            <person name="Berlin A.M."/>
            <person name="Chapman S.B."/>
            <person name="Dewar J."/>
            <person name="Goldberg J."/>
            <person name="Griggs A."/>
            <person name="Gujja S."/>
            <person name="Hansen M."/>
            <person name="Howarth C."/>
            <person name="Imamovic A."/>
            <person name="Larimer J."/>
            <person name="McCowan C."/>
            <person name="Murphy C."/>
            <person name="Pearson M."/>
            <person name="Priest M."/>
            <person name="Roberts A."/>
            <person name="Saif S."/>
            <person name="Shea T."/>
            <person name="Sykes S."/>
            <person name="Wortman J."/>
            <person name="Nusbaum C."/>
            <person name="Birren B."/>
        </authorList>
    </citation>
    <scope>NUCLEOTIDE SEQUENCE [LARGE SCALE GENOMIC DNA]</scope>
    <source>
        <strain evidence="1">CBS 10117</strain>
    </source>
</reference>
<keyword evidence="3" id="KW-1185">Reference proteome</keyword>
<dbReference type="AlphaFoldDB" id="A0A1A6A0T0"/>
<name>A0A1A6A0T0_9TREE</name>